<keyword evidence="1" id="KW-0436">Ligase</keyword>
<evidence type="ECO:0000313" key="1">
    <source>
        <dbReference type="EMBL" id="KAI4471442.1"/>
    </source>
</evidence>
<reference evidence="1" key="1">
    <citation type="submission" date="2022-04" db="EMBL/GenBank/DDBJ databases">
        <title>Chromosome-scale genome assembly of Holotrichia oblita Faldermann.</title>
        <authorList>
            <person name="Rongchong L."/>
        </authorList>
    </citation>
    <scope>NUCLEOTIDE SEQUENCE</scope>
    <source>
        <strain evidence="1">81SQS9</strain>
    </source>
</reference>
<organism evidence="1 2">
    <name type="scientific">Holotrichia oblita</name>
    <name type="common">Chafer beetle</name>
    <dbReference type="NCBI Taxonomy" id="644536"/>
    <lineage>
        <taxon>Eukaryota</taxon>
        <taxon>Metazoa</taxon>
        <taxon>Ecdysozoa</taxon>
        <taxon>Arthropoda</taxon>
        <taxon>Hexapoda</taxon>
        <taxon>Insecta</taxon>
        <taxon>Pterygota</taxon>
        <taxon>Neoptera</taxon>
        <taxon>Endopterygota</taxon>
        <taxon>Coleoptera</taxon>
        <taxon>Polyphaga</taxon>
        <taxon>Scarabaeiformia</taxon>
        <taxon>Scarabaeidae</taxon>
        <taxon>Melolonthinae</taxon>
        <taxon>Holotrichia</taxon>
    </lineage>
</organism>
<keyword evidence="2" id="KW-1185">Reference proteome</keyword>
<dbReference type="Proteomes" id="UP001056778">
    <property type="component" value="Chromosome 1"/>
</dbReference>
<dbReference type="EMBL" id="CM043015">
    <property type="protein sequence ID" value="KAI4471442.1"/>
    <property type="molecule type" value="Genomic_DNA"/>
</dbReference>
<comment type="caution">
    <text evidence="1">The sequence shown here is derived from an EMBL/GenBank/DDBJ whole genome shotgun (WGS) entry which is preliminary data.</text>
</comment>
<proteinExistence type="predicted"/>
<sequence length="1061" mass="120442">MICSEYAISYKTILYYTSFYWISAFLFTTTGILMGSKRIFDGTFTPKGFMEAVENYKVDSIFLSPTLAMKFTEANTKNYNTQSFKHFICGGSTISETHVINLKKYFPHTRISIAYGQTESGGGVSLFTESTYHLFNKKPSSCGLPCTNTIIKIIDLESGRRLGPLQRGEIRVKTDALFRGYLDLNKTAEDPFDGEGFLKTGDIGYYDEDNCLYICDRIKEMFKYQSWHVVPASIETIIYEHPTVLEAIVVGIPHEIDDNHPLALVILREGYHTTEEELLAFVNEKLIDREKLRAGLKIVKRFPKTPTGKIVRRMARQVVISAFLFTTTGILEGTNKIYARKFSPETFMKAVENYKVTIAFLSSTFAMQFTAENTKNYKKNSFKDFLIGGSPLNESHINNLLKYFPTTGLRNGYTQTESGTPVLIFTESSDSLQRKHPGSCGVPQVNTIIQIVDLDSRRALESMEKREICIKSNATFREYIDINNKKENPYDDGFLKSGDIGYYNQDGCVYFCDRIKEMFKYQTMDTHRINNLLYGPKRNIHIEKKGIGREIYDRMQEFKNRIMQIDSRTKEQQTYADIHRKLRRIALEMRKRGVKPGDIILSCSFNSMDTILPIYSTLYLNAVTVTLDPTISLRDSTHLIKLVSPKIIFVIPEAVALVETAIVDLEPKPEIVVMGPSKKYATLSDFLKPHPEEEIFVPDDVNDVHDVSNIFFSSGTTGLPKAIMHTSYSMLTSIQLLREADFDSTICLYYTSFYWISAFLFTTLAILSGGTRIFDGEFTTETFLKALEEYKVTSTFLSPTLAMQLTTENTKNYKVDSLKYLFTGGSTVTETLVNNLRKYLPNTHITVGYGQTESGGPAVIFSKSNDSLFRMKPTSCGLPYANTILKIVDLKTGKALGPMERGEIRIKSGACFRGYIDAKNTPEDPFDSDGFVKSGDIGYYDEDNCLYFCDRLKEMFKYRSWHVVPASIELIIYEHPAVLETVVIGIPHEIDDHHPLALVVLRQGHNVSEQELLAFVNERVSDREKLRAGLRIVKVFPKTPTGKLARPMIREIAFSGNLQQL</sequence>
<name>A0ACB9TX20_HOLOL</name>
<evidence type="ECO:0000313" key="2">
    <source>
        <dbReference type="Proteomes" id="UP001056778"/>
    </source>
</evidence>
<accession>A0ACB9TX20</accession>
<gene>
    <name evidence="1" type="ORF">MML48_1g16214</name>
</gene>
<protein>
    <submittedName>
        <fullName evidence="1">Long-chain-fatty-acid--coa ligase</fullName>
    </submittedName>
</protein>